<feature type="transmembrane region" description="Helical" evidence="1">
    <location>
        <begin position="52"/>
        <end position="71"/>
    </location>
</feature>
<reference evidence="2 3" key="1">
    <citation type="journal article" date="2021" name="ISME Commun">
        <title>Automated analysis of genomic sequences facilitates high-throughput and comprehensive description of bacteria.</title>
        <authorList>
            <person name="Hitch T.C.A."/>
        </authorList>
    </citation>
    <scope>NUCLEOTIDE SEQUENCE [LARGE SCALE GENOMIC DNA]</scope>
    <source>
        <strain evidence="2 3">Sanger_29</strain>
    </source>
</reference>
<protein>
    <recommendedName>
        <fullName evidence="4">Sporulation integral membrane protein YlbJ</fullName>
    </recommendedName>
</protein>
<dbReference type="Proteomes" id="UP001652338">
    <property type="component" value="Unassembled WGS sequence"/>
</dbReference>
<comment type="caution">
    <text evidence="2">The sequence shown here is derived from an EMBL/GenBank/DDBJ whole genome shotgun (WGS) entry which is preliminary data.</text>
</comment>
<evidence type="ECO:0000256" key="1">
    <source>
        <dbReference type="SAM" id="Phobius"/>
    </source>
</evidence>
<keyword evidence="3" id="KW-1185">Reference proteome</keyword>
<evidence type="ECO:0000313" key="3">
    <source>
        <dbReference type="Proteomes" id="UP001652338"/>
    </source>
</evidence>
<dbReference type="RefSeq" id="WP_262653015.1">
    <property type="nucleotide sequence ID" value="NZ_JAOQKE010000001.1"/>
</dbReference>
<accession>A0ABT2SHK9</accession>
<dbReference type="EMBL" id="JAOQKE010000001">
    <property type="protein sequence ID" value="MCU6723846.1"/>
    <property type="molecule type" value="Genomic_DNA"/>
</dbReference>
<keyword evidence="1" id="KW-0812">Transmembrane</keyword>
<evidence type="ECO:0000313" key="2">
    <source>
        <dbReference type="EMBL" id="MCU6723846.1"/>
    </source>
</evidence>
<evidence type="ECO:0008006" key="4">
    <source>
        <dbReference type="Google" id="ProtNLM"/>
    </source>
</evidence>
<sequence>MKQFILNALILWSTSLVPYLLPIMIISRLLIGSNLIYRFLRPFSFLCKKMLHLSPAGSYALLLGFCCGYPMGVKTLADLRSADAISSEEAHYLTYFINNVSPGFLIACVCHDLLKAPGFAIPCMVMVYGAALCYGAGILAMHRHRREMADFPDMTAKTSGSPYGRKCSSGHTTFLTFLDTSIEDSITQMLKIGGYMVLFSVLSFFVCHLPALSAITRASLAALLEISLGCQLLARLSVPLFWRYLLIVVTLTFGGLCSAFQSASYLRSIGFSLKNYIKTKAMTAVIALGLYLIYLLPSIGSGI</sequence>
<feature type="transmembrane region" description="Helical" evidence="1">
    <location>
        <begin position="281"/>
        <end position="300"/>
    </location>
</feature>
<name>A0ABT2SHK9_9FIRM</name>
<keyword evidence="1" id="KW-0472">Membrane</keyword>
<feature type="transmembrane region" description="Helical" evidence="1">
    <location>
        <begin position="20"/>
        <end position="40"/>
    </location>
</feature>
<proteinExistence type="predicted"/>
<feature type="transmembrane region" description="Helical" evidence="1">
    <location>
        <begin position="119"/>
        <end position="141"/>
    </location>
</feature>
<feature type="transmembrane region" description="Helical" evidence="1">
    <location>
        <begin position="195"/>
        <end position="220"/>
    </location>
</feature>
<feature type="transmembrane region" description="Helical" evidence="1">
    <location>
        <begin position="240"/>
        <end position="260"/>
    </location>
</feature>
<gene>
    <name evidence="2" type="ORF">OCV47_00490</name>
</gene>
<keyword evidence="1" id="KW-1133">Transmembrane helix</keyword>
<organism evidence="2 3">
    <name type="scientific">Muricoprocola aceti</name>
    <dbReference type="NCBI Taxonomy" id="2981772"/>
    <lineage>
        <taxon>Bacteria</taxon>
        <taxon>Bacillati</taxon>
        <taxon>Bacillota</taxon>
        <taxon>Clostridia</taxon>
        <taxon>Lachnospirales</taxon>
        <taxon>Lachnospiraceae</taxon>
        <taxon>Muricoprocola</taxon>
    </lineage>
</organism>